<dbReference type="Proteomes" id="UP001596116">
    <property type="component" value="Unassembled WGS sequence"/>
</dbReference>
<accession>A0ABW1KXJ9</accession>
<evidence type="ECO:0000256" key="1">
    <source>
        <dbReference type="SAM" id="SignalP"/>
    </source>
</evidence>
<feature type="chain" id="PRO_5047461557" evidence="1">
    <location>
        <begin position="27"/>
        <end position="530"/>
    </location>
</feature>
<dbReference type="Pfam" id="PF13372">
    <property type="entry name" value="Alginate_exp"/>
    <property type="match status" value="1"/>
</dbReference>
<proteinExistence type="predicted"/>
<comment type="caution">
    <text evidence="3">The sequence shown here is derived from an EMBL/GenBank/DDBJ whole genome shotgun (WGS) entry which is preliminary data.</text>
</comment>
<evidence type="ECO:0000259" key="2">
    <source>
        <dbReference type="Pfam" id="PF13372"/>
    </source>
</evidence>
<dbReference type="EMBL" id="JBHPON010000002">
    <property type="protein sequence ID" value="MFC6036820.1"/>
    <property type="molecule type" value="Genomic_DNA"/>
</dbReference>
<feature type="signal peptide" evidence="1">
    <location>
        <begin position="1"/>
        <end position="26"/>
    </location>
</feature>
<protein>
    <submittedName>
        <fullName evidence="3">Alginate export family protein</fullName>
    </submittedName>
</protein>
<dbReference type="InterPro" id="IPR025388">
    <property type="entry name" value="Alginate_export_dom"/>
</dbReference>
<evidence type="ECO:0000313" key="4">
    <source>
        <dbReference type="Proteomes" id="UP001596116"/>
    </source>
</evidence>
<dbReference type="RefSeq" id="WP_379881932.1">
    <property type="nucleotide sequence ID" value="NZ_JBHPON010000002.1"/>
</dbReference>
<organism evidence="3 4">
    <name type="scientific">Hyphococcus aureus</name>
    <dbReference type="NCBI Taxonomy" id="2666033"/>
    <lineage>
        <taxon>Bacteria</taxon>
        <taxon>Pseudomonadati</taxon>
        <taxon>Pseudomonadota</taxon>
        <taxon>Alphaproteobacteria</taxon>
        <taxon>Parvularculales</taxon>
        <taxon>Parvularculaceae</taxon>
        <taxon>Hyphococcus</taxon>
    </lineage>
</organism>
<feature type="domain" description="Alginate export" evidence="2">
    <location>
        <begin position="72"/>
        <end position="501"/>
    </location>
</feature>
<reference evidence="3 4" key="1">
    <citation type="submission" date="2024-09" db="EMBL/GenBank/DDBJ databases">
        <authorList>
            <person name="Zhang Z.-H."/>
        </authorList>
    </citation>
    <scope>NUCLEOTIDE SEQUENCE [LARGE SCALE GENOMIC DNA]</scope>
    <source>
        <strain evidence="3 4">HHTR114</strain>
    </source>
</reference>
<keyword evidence="4" id="KW-1185">Reference proteome</keyword>
<name>A0ABW1KXJ9_9PROT</name>
<keyword evidence="1" id="KW-0732">Signal</keyword>
<sequence>MFFSVFSLRGAAVFILAALAAFPAAADEPSFLEKSLDTPDWLTIRGSHRTRFEVLDGPNVFSNNLFFSPYKDDAEVELNLSSAETTGVVSLQTSLFLEARFGRLRFGAELMDSRAYSPILEPPVCGVCIPIGDNSNLINVKTNTVEPLQSYIAIDFGADGDSTKNSLMLGRFTMHLGSGRLVGRSDFRNTVQSYFGAKSAFTLTRDDQLTLFYTLPYSTGIGVNNHIKYDKPDPDRHFWGLHYQTEQLFDSINTELFLYGRYGRRECGSRLSFNEISEPCSTRLSGLQYTPGIRISKEPAPESFDFDIEGAAQISNDVYRSSFFPKLGYFGHAEIGYLFDNTNNLRVSTMIDVASGWHKKRTPLSEIYPEFGEAATGSIYAPDASSPFDDLFGLTENDFGPDGLFDILNRSNILSPAVRVEVSPFNGAIDFQITYRAARALEPDYFSVIGFGETVEGILHSAIRSEWAHQVDASAAIWIVDGYIKLDIGGAFFTQNNSVENFLDETAAFPAVDPEREETFYGYSSLTFSF</sequence>
<gene>
    <name evidence="3" type="ORF">ACFMB1_14775</name>
</gene>
<evidence type="ECO:0000313" key="3">
    <source>
        <dbReference type="EMBL" id="MFC6036820.1"/>
    </source>
</evidence>